<sequence>MANWCNNTVVFNGHPKAIEQINRIFKSMADSQRIEDVGQLPDFLQDSEGDYFFNIEQYEGLTNEFHYETKYTPNTETVKRIAEHFKVDFTLEYEELGCKEYGKAIFEDGVLTNISLDQQDIDSFTLDEATDTYHFEGKEYDSECEILETLLERKIENHFNKIKI</sequence>
<protein>
    <recommendedName>
        <fullName evidence="1">YubB ferredoxin-like domain-containing protein</fullName>
    </recommendedName>
</protein>
<dbReference type="AlphaFoldDB" id="A0A1M6QYE7"/>
<organism evidence="2 3">
    <name type="scientific">Epilithonimonas mollis</name>
    <dbReference type="NCBI Taxonomy" id="216903"/>
    <lineage>
        <taxon>Bacteria</taxon>
        <taxon>Pseudomonadati</taxon>
        <taxon>Bacteroidota</taxon>
        <taxon>Flavobacteriia</taxon>
        <taxon>Flavobacteriales</taxon>
        <taxon>Weeksellaceae</taxon>
        <taxon>Chryseobacterium group</taxon>
        <taxon>Epilithonimonas</taxon>
    </lineage>
</organism>
<evidence type="ECO:0000313" key="3">
    <source>
        <dbReference type="Proteomes" id="UP000184498"/>
    </source>
</evidence>
<evidence type="ECO:0000259" key="1">
    <source>
        <dbReference type="Pfam" id="PF18406"/>
    </source>
</evidence>
<dbReference type="Proteomes" id="UP000184498">
    <property type="component" value="Unassembled WGS sequence"/>
</dbReference>
<keyword evidence="3" id="KW-1185">Reference proteome</keyword>
<dbReference type="OrthoDB" id="1248468at2"/>
<gene>
    <name evidence="2" type="ORF">SAMN05444371_1580</name>
</gene>
<dbReference type="InterPro" id="IPR041329">
    <property type="entry name" value="YubB_C"/>
</dbReference>
<evidence type="ECO:0000313" key="2">
    <source>
        <dbReference type="EMBL" id="SHK25118.1"/>
    </source>
</evidence>
<name>A0A1M6QYE7_9FLAO</name>
<dbReference type="STRING" id="216903.SAMN05444371_1580"/>
<accession>A0A1M6QYE7</accession>
<proteinExistence type="predicted"/>
<dbReference type="EMBL" id="FRAM01000002">
    <property type="protein sequence ID" value="SHK25118.1"/>
    <property type="molecule type" value="Genomic_DNA"/>
</dbReference>
<dbReference type="RefSeq" id="WP_072997269.1">
    <property type="nucleotide sequence ID" value="NZ_FRAM01000002.1"/>
</dbReference>
<reference evidence="3" key="1">
    <citation type="submission" date="2016-11" db="EMBL/GenBank/DDBJ databases">
        <authorList>
            <person name="Varghese N."/>
            <person name="Submissions S."/>
        </authorList>
    </citation>
    <scope>NUCLEOTIDE SEQUENCE [LARGE SCALE GENOMIC DNA]</scope>
    <source>
        <strain evidence="3">DSM 18016</strain>
    </source>
</reference>
<feature type="domain" description="YubB ferredoxin-like" evidence="1">
    <location>
        <begin position="53"/>
        <end position="136"/>
    </location>
</feature>
<dbReference type="Pfam" id="PF18406">
    <property type="entry name" value="DUF1281_C"/>
    <property type="match status" value="1"/>
</dbReference>